<gene>
    <name evidence="2" type="ORF">FEM55_15325</name>
</gene>
<evidence type="ECO:0000259" key="1">
    <source>
        <dbReference type="PROSITE" id="PS50943"/>
    </source>
</evidence>
<organism evidence="2 3">
    <name type="scientific">Dyadobacter sediminis</name>
    <dbReference type="NCBI Taxonomy" id="1493691"/>
    <lineage>
        <taxon>Bacteria</taxon>
        <taxon>Pseudomonadati</taxon>
        <taxon>Bacteroidota</taxon>
        <taxon>Cytophagia</taxon>
        <taxon>Cytophagales</taxon>
        <taxon>Spirosomataceae</taxon>
        <taxon>Dyadobacter</taxon>
    </lineage>
</organism>
<dbReference type="Proteomes" id="UP000309788">
    <property type="component" value="Unassembled WGS sequence"/>
</dbReference>
<reference evidence="2 3" key="1">
    <citation type="submission" date="2019-05" db="EMBL/GenBank/DDBJ databases">
        <authorList>
            <person name="Qu J.-H."/>
        </authorList>
    </citation>
    <scope>NUCLEOTIDE SEQUENCE [LARGE SCALE GENOMIC DNA]</scope>
    <source>
        <strain evidence="2 3">Z12</strain>
    </source>
</reference>
<name>A0A5R9KBM6_9BACT</name>
<dbReference type="SUPFAM" id="SSF47413">
    <property type="entry name" value="lambda repressor-like DNA-binding domains"/>
    <property type="match status" value="1"/>
</dbReference>
<dbReference type="PROSITE" id="PS50943">
    <property type="entry name" value="HTH_CROC1"/>
    <property type="match status" value="1"/>
</dbReference>
<dbReference type="AlphaFoldDB" id="A0A5R9KBM6"/>
<feature type="domain" description="HTH cro/C1-type" evidence="1">
    <location>
        <begin position="100"/>
        <end position="155"/>
    </location>
</feature>
<proteinExistence type="predicted"/>
<evidence type="ECO:0000313" key="2">
    <source>
        <dbReference type="EMBL" id="TLU92117.1"/>
    </source>
</evidence>
<dbReference type="InterPro" id="IPR001387">
    <property type="entry name" value="Cro/C1-type_HTH"/>
</dbReference>
<dbReference type="EMBL" id="VCEI01000025">
    <property type="protein sequence ID" value="TLU92117.1"/>
    <property type="molecule type" value="Genomic_DNA"/>
</dbReference>
<keyword evidence="3" id="KW-1185">Reference proteome</keyword>
<comment type="caution">
    <text evidence="2">The sequence shown here is derived from an EMBL/GenBank/DDBJ whole genome shotgun (WGS) entry which is preliminary data.</text>
</comment>
<evidence type="ECO:0000313" key="3">
    <source>
        <dbReference type="Proteomes" id="UP000309788"/>
    </source>
</evidence>
<dbReference type="GO" id="GO:0003677">
    <property type="term" value="F:DNA binding"/>
    <property type="evidence" value="ECO:0007669"/>
    <property type="project" value="InterPro"/>
</dbReference>
<sequence length="224" mass="25944">MPLYFVLPFFVCFKFEPAKFGFGKGTVVAKSNQFVARTRYSAAENDRASCLRTAHGNLYRNAGSYPNISRSHCITCLFNQSLSRVTHTTSSLKIHEGRNLKRFREMLSIKQDALAFELGEDWNQQKIFLLEQKEQIDSDILEQVAAILKIPAEAIRNFDEEKTVNIIANTFQDTAFENSFNNGTINFHPVEKFFQLHEEKITLYERMLKEKEDMMARLERLIGK</sequence>
<protein>
    <submittedName>
        <fullName evidence="2">Helix-turn-helix transcriptional regulator</fullName>
    </submittedName>
</protein>
<dbReference type="InterPro" id="IPR010982">
    <property type="entry name" value="Lambda_DNA-bd_dom_sf"/>
</dbReference>
<accession>A0A5R9KBM6</accession>
<dbReference type="OrthoDB" id="674774at2"/>
<dbReference type="CDD" id="cd00093">
    <property type="entry name" value="HTH_XRE"/>
    <property type="match status" value="1"/>
</dbReference>